<dbReference type="RefSeq" id="YP_010782215.1">
    <property type="nucleotide sequence ID" value="NC_075039.1"/>
</dbReference>
<dbReference type="GeneID" id="80518979"/>
<protein>
    <submittedName>
        <fullName evidence="1">Putative orfan</fullName>
    </submittedName>
</protein>
<dbReference type="KEGG" id="vg:80518979"/>
<organism evidence="1">
    <name type="scientific">Tupanvirus soda lake</name>
    <dbReference type="NCBI Taxonomy" id="2126985"/>
    <lineage>
        <taxon>Viruses</taxon>
        <taxon>Varidnaviria</taxon>
        <taxon>Bamfordvirae</taxon>
        <taxon>Nucleocytoviricota</taxon>
        <taxon>Megaviricetes</taxon>
        <taxon>Imitervirales</taxon>
        <taxon>Mimiviridae</taxon>
        <taxon>Megamimivirinae</taxon>
        <taxon>Tupanvirus</taxon>
        <taxon>Tupanvirus salinum</taxon>
    </lineage>
</organism>
<reference evidence="1" key="1">
    <citation type="submission" date="2017-01" db="EMBL/GenBank/DDBJ databases">
        <authorList>
            <person name="Assis F.L."/>
            <person name="Abrahao J.S."/>
            <person name="Silva L."/>
            <person name="Khalil J.B."/>
            <person name="Rodrigues R."/>
            <person name="Silva L.S."/>
            <person name="Arantes T."/>
            <person name="Boratto P."/>
            <person name="Andrade M."/>
            <person name="Kroon E.G."/>
            <person name="Ribeiro B."/>
            <person name="Bergier I."/>
            <person name="Seligmann H."/>
            <person name="Ghigo E."/>
            <person name="Colson P."/>
            <person name="Levasseur A."/>
            <person name="Raoult D."/>
            <person name="Scola B.L."/>
        </authorList>
    </citation>
    <scope>NUCLEOTIDE SEQUENCE</scope>
    <source>
        <strain evidence="1">Soda lake</strain>
    </source>
</reference>
<proteinExistence type="predicted"/>
<evidence type="ECO:0000313" key="1">
    <source>
        <dbReference type="EMBL" id="QKU35549.1"/>
    </source>
</evidence>
<accession>A0A6N1NM43</accession>
<name>A0A6N1NM43_9VIRU</name>
<sequence length="169" mass="19451">MNYSELIGKRIIGFMPVDENHDIEMLVQKTNNRDYISNIVGRIILFIGEDILTCKRILLVNDKVDYDWNTNWRIIELGTDVRLEMSSSYKSIGENINAIEVDSDDTNVLENDNIDADMDKWIAAVGKGNWGAKDGADYYFIHIKTNTKILSLGTVYCDCHYPQCIWDFI</sequence>
<reference evidence="1" key="2">
    <citation type="journal article" date="2018" name="Nat. Commun.">
        <title>Tailed giant Tupanvirus possesses the most complete translational apparatus of the known virosphere.</title>
        <authorList>
            <person name="Abrahao J."/>
            <person name="Silva L."/>
            <person name="Silva L.S."/>
            <person name="Khalil J.Y.B."/>
            <person name="Rodrigues R."/>
            <person name="Arantes T."/>
            <person name="Assis F."/>
            <person name="Boratto P."/>
            <person name="Andrade M."/>
            <person name="Kroon E.G."/>
            <person name="Ribeiro B."/>
            <person name="Bergier I."/>
            <person name="Seligmann H."/>
            <person name="Ghigo E."/>
            <person name="Colson P."/>
            <person name="Levasseur A."/>
            <person name="Kroemer G."/>
            <person name="Raoult D."/>
            <person name="La Scola B."/>
        </authorList>
    </citation>
    <scope>NUCLEOTIDE SEQUENCE [LARGE SCALE GENOMIC DNA]</scope>
    <source>
        <strain evidence="1">Soda lake</strain>
    </source>
</reference>
<dbReference type="EMBL" id="KY523104">
    <property type="protein sequence ID" value="QKU35549.1"/>
    <property type="molecule type" value="Genomic_DNA"/>
</dbReference>